<comment type="caution">
    <text evidence="3">The sequence shown here is derived from an EMBL/GenBank/DDBJ whole genome shotgun (WGS) entry which is preliminary data.</text>
</comment>
<evidence type="ECO:0000259" key="2">
    <source>
        <dbReference type="SMART" id="SM00854"/>
    </source>
</evidence>
<keyword evidence="4" id="KW-1185">Reference proteome</keyword>
<dbReference type="PANTHER" id="PTHR33393:SF12">
    <property type="entry name" value="CAPSULE BIOSYNTHESIS PROTEIN CAPA"/>
    <property type="match status" value="1"/>
</dbReference>
<dbReference type="InterPro" id="IPR019079">
    <property type="entry name" value="Capsule_synth_CapA"/>
</dbReference>
<dbReference type="RefSeq" id="WP_122896917.1">
    <property type="nucleotide sequence ID" value="NZ_RHIB01000001.1"/>
</dbReference>
<protein>
    <submittedName>
        <fullName evidence="3">CapA family protein</fullName>
    </submittedName>
</protein>
<proteinExistence type="inferred from homology"/>
<name>A0A3M7TV09_9BACI</name>
<dbReference type="PANTHER" id="PTHR33393">
    <property type="entry name" value="POLYGLUTAMINE SYNTHESIS ACCESSORY PROTEIN RV0574C-RELATED"/>
    <property type="match status" value="1"/>
</dbReference>
<evidence type="ECO:0000313" key="3">
    <source>
        <dbReference type="EMBL" id="RNA69397.1"/>
    </source>
</evidence>
<dbReference type="OrthoDB" id="9810906at2"/>
<comment type="similarity">
    <text evidence="1">Belongs to the CapA family.</text>
</comment>
<dbReference type="AlphaFoldDB" id="A0A3M7TV09"/>
<organism evidence="3 4">
    <name type="scientific">Alteribacter keqinensis</name>
    <dbReference type="NCBI Taxonomy" id="2483800"/>
    <lineage>
        <taxon>Bacteria</taxon>
        <taxon>Bacillati</taxon>
        <taxon>Bacillota</taxon>
        <taxon>Bacilli</taxon>
        <taxon>Bacillales</taxon>
        <taxon>Bacillaceae</taxon>
        <taxon>Alteribacter</taxon>
    </lineage>
</organism>
<feature type="domain" description="Capsule synthesis protein CapA" evidence="2">
    <location>
        <begin position="58"/>
        <end position="294"/>
    </location>
</feature>
<dbReference type="InterPro" id="IPR052169">
    <property type="entry name" value="CW_Biosynth-Accessory"/>
</dbReference>
<dbReference type="CDD" id="cd07381">
    <property type="entry name" value="MPP_CapA"/>
    <property type="match status" value="1"/>
</dbReference>
<dbReference type="EMBL" id="RHIB01000001">
    <property type="protein sequence ID" value="RNA69397.1"/>
    <property type="molecule type" value="Genomic_DNA"/>
</dbReference>
<accession>A0A3M7TV09</accession>
<gene>
    <name evidence="3" type="ORF">EBO34_05510</name>
</gene>
<dbReference type="Gene3D" id="3.60.21.10">
    <property type="match status" value="1"/>
</dbReference>
<dbReference type="Proteomes" id="UP000278746">
    <property type="component" value="Unassembled WGS sequence"/>
</dbReference>
<dbReference type="SMART" id="SM00854">
    <property type="entry name" value="PGA_cap"/>
    <property type="match status" value="1"/>
</dbReference>
<dbReference type="SUPFAM" id="SSF56300">
    <property type="entry name" value="Metallo-dependent phosphatases"/>
    <property type="match status" value="1"/>
</dbReference>
<evidence type="ECO:0000256" key="1">
    <source>
        <dbReference type="ARBA" id="ARBA00005662"/>
    </source>
</evidence>
<reference evidence="3 4" key="1">
    <citation type="submission" date="2018-10" db="EMBL/GenBank/DDBJ databases">
        <title>Bacillus Keqinensis sp. nov., a moderately halophilic bacterium isolated from a saline-alkaline lake.</title>
        <authorList>
            <person name="Wang H."/>
        </authorList>
    </citation>
    <scope>NUCLEOTIDE SEQUENCE [LARGE SCALE GENOMIC DNA]</scope>
    <source>
        <strain evidence="3 4">KQ-3</strain>
    </source>
</reference>
<dbReference type="InterPro" id="IPR029052">
    <property type="entry name" value="Metallo-depent_PP-like"/>
</dbReference>
<sequence>MKTTISVVLAGVVMVSTLFGFKFVEQASSQAPVTLNENKVIREEIQLHREMQIKNEATIIGGGDVLISNSVSDNARNEEGFDFIPMFEKITPYINEADFSIINLETMHGSQYPASAEVSDALKGSGFNMLTLVNSHTLENGEEGVLETINHLNDSGLPYTGAYESQEDKENVRIIEINNISFAFLSYSQGTNGMPVPEGKDHLISLIEESTLESEIREAKEMSDVVVLNLHYGEKYTDYPNEYQTYFSSVAAEAGADIIFGHHPQVLQPFEWLKTSDGREVFVAYSLGNLISGQEELKRRIGGLAQVTVKEVIAGPATFTIIDNPRFIPVYTDRSEGGRNFTVLPPSEMNNEILVDWENHFDSAYEHVSQWMNELEIGSE</sequence>
<evidence type="ECO:0000313" key="4">
    <source>
        <dbReference type="Proteomes" id="UP000278746"/>
    </source>
</evidence>
<dbReference type="Pfam" id="PF09587">
    <property type="entry name" value="PGA_cap"/>
    <property type="match status" value="1"/>
</dbReference>